<dbReference type="Proteomes" id="UP000011550">
    <property type="component" value="Unassembled WGS sequence"/>
</dbReference>
<dbReference type="OrthoDB" id="31543at2157"/>
<dbReference type="PROSITE" id="PS01246">
    <property type="entry name" value="UPF0003"/>
    <property type="match status" value="1"/>
</dbReference>
<dbReference type="InterPro" id="IPR006685">
    <property type="entry name" value="MscS_channel_2nd"/>
</dbReference>
<evidence type="ECO:0000256" key="1">
    <source>
        <dbReference type="ARBA" id="ARBA00004651"/>
    </source>
</evidence>
<dbReference type="InterPro" id="IPR006686">
    <property type="entry name" value="MscS_channel_CS"/>
</dbReference>
<evidence type="ECO:0000256" key="3">
    <source>
        <dbReference type="ARBA" id="ARBA00022475"/>
    </source>
</evidence>
<comment type="subcellular location">
    <subcellularLocation>
        <location evidence="1">Cell membrane</location>
        <topology evidence="1">Multi-pass membrane protein</topology>
    </subcellularLocation>
</comment>
<evidence type="ECO:0000256" key="8">
    <source>
        <dbReference type="SAM" id="Phobius"/>
    </source>
</evidence>
<keyword evidence="3" id="KW-1003">Cell membrane</keyword>
<dbReference type="AlphaFoldDB" id="M0IDM6"/>
<feature type="domain" description="Mechanosensitive ion channel MscS C-terminal" evidence="10">
    <location>
        <begin position="277"/>
        <end position="361"/>
    </location>
</feature>
<dbReference type="Pfam" id="PF00924">
    <property type="entry name" value="MS_channel_2nd"/>
    <property type="match status" value="1"/>
</dbReference>
<evidence type="ECO:0000259" key="9">
    <source>
        <dbReference type="Pfam" id="PF00924"/>
    </source>
</evidence>
<evidence type="ECO:0000313" key="11">
    <source>
        <dbReference type="EMBL" id="ELZ94172.1"/>
    </source>
</evidence>
<dbReference type="PANTHER" id="PTHR30221">
    <property type="entry name" value="SMALL-CONDUCTANCE MECHANOSENSITIVE CHANNEL"/>
    <property type="match status" value="1"/>
</dbReference>
<feature type="transmembrane region" description="Helical" evidence="8">
    <location>
        <begin position="117"/>
        <end position="137"/>
    </location>
</feature>
<dbReference type="GO" id="GO:0008381">
    <property type="term" value="F:mechanosensitive monoatomic ion channel activity"/>
    <property type="evidence" value="ECO:0007669"/>
    <property type="project" value="InterPro"/>
</dbReference>
<dbReference type="EMBL" id="AOLN01000013">
    <property type="protein sequence ID" value="ELZ94172.1"/>
    <property type="molecule type" value="Genomic_DNA"/>
</dbReference>
<dbReference type="InterPro" id="IPR045275">
    <property type="entry name" value="MscS_archaea/bacteria_type"/>
</dbReference>
<dbReference type="SUPFAM" id="SSF50182">
    <property type="entry name" value="Sm-like ribonucleoproteins"/>
    <property type="match status" value="1"/>
</dbReference>
<name>M0IDM6_9EURY</name>
<evidence type="ECO:0000256" key="4">
    <source>
        <dbReference type="ARBA" id="ARBA00022692"/>
    </source>
</evidence>
<proteinExistence type="inferred from homology"/>
<feature type="transmembrane region" description="Helical" evidence="8">
    <location>
        <begin position="185"/>
        <end position="214"/>
    </location>
</feature>
<comment type="caution">
    <text evidence="11">The sequence shown here is derived from an EMBL/GenBank/DDBJ whole genome shotgun (WGS) entry which is preliminary data.</text>
</comment>
<organism evidence="11 12">
    <name type="scientific">Haloferax mucosum ATCC BAA-1512</name>
    <dbReference type="NCBI Taxonomy" id="662479"/>
    <lineage>
        <taxon>Archaea</taxon>
        <taxon>Methanobacteriati</taxon>
        <taxon>Methanobacteriota</taxon>
        <taxon>Stenosarchaea group</taxon>
        <taxon>Halobacteria</taxon>
        <taxon>Halobacteriales</taxon>
        <taxon>Haloferacaceae</taxon>
        <taxon>Haloferax</taxon>
    </lineage>
</organism>
<feature type="region of interest" description="Disordered" evidence="7">
    <location>
        <begin position="365"/>
        <end position="406"/>
    </location>
</feature>
<keyword evidence="12" id="KW-1185">Reference proteome</keyword>
<gene>
    <name evidence="11" type="ORF">C440_11143</name>
</gene>
<evidence type="ECO:0000256" key="2">
    <source>
        <dbReference type="ARBA" id="ARBA00008017"/>
    </source>
</evidence>
<sequence>MSVPVFAPLSNPSLFRSTNSVLQTGGLVELASWFPSFELRLAASVFTAVIIAVIWRFGARLHDMDVGSVSGPAWHLGVTLLRLVVVVLGGAFLFAVWSLSGDIGTLSQQYDLGTQTLIQVALSGTFLVGAYVLTSVLGRFIQEIASTRPEISDHQREIIYRLAQVSTYLVATIVILGIWEANLGGFLVGAGFLGIVVGMAARQTLGALIAGFVLMFSRPFEIGDWVEVGEHEGIVTEITVVNTRIQTFDGEFVMIPNDVVSSESLVNRSRKGRLRLDIDVGVDYDTDLDHAASVAQTAVEELDEVLSVPKPQVVAKRFGNSAVVLGVRPWIDRPSARRRWRARTAAIGAIHEAFADEDITIPFPQRELSGRNHPGPVPITDGPSAASPETDGGDVADADEAEADSR</sequence>
<evidence type="ECO:0000256" key="5">
    <source>
        <dbReference type="ARBA" id="ARBA00022989"/>
    </source>
</evidence>
<reference evidence="11 12" key="1">
    <citation type="journal article" date="2014" name="PLoS Genet.">
        <title>Phylogenetically driven sequencing of extremely halophilic archaea reveals strategies for static and dynamic osmo-response.</title>
        <authorList>
            <person name="Becker E.A."/>
            <person name="Seitzer P.M."/>
            <person name="Tritt A."/>
            <person name="Larsen D."/>
            <person name="Krusor M."/>
            <person name="Yao A.I."/>
            <person name="Wu D."/>
            <person name="Madern D."/>
            <person name="Eisen J.A."/>
            <person name="Darling A.E."/>
            <person name="Facciotti M.T."/>
        </authorList>
    </citation>
    <scope>NUCLEOTIDE SEQUENCE [LARGE SCALE GENOMIC DNA]</scope>
    <source>
        <strain evidence="11 12">ATCC BAA-1512</strain>
    </source>
</reference>
<comment type="similarity">
    <text evidence="2">Belongs to the MscS (TC 1.A.23) family.</text>
</comment>
<feature type="compositionally biased region" description="Acidic residues" evidence="7">
    <location>
        <begin position="391"/>
        <end position="406"/>
    </location>
</feature>
<dbReference type="PATRIC" id="fig|662479.7.peg.2260"/>
<dbReference type="PANTHER" id="PTHR30221:SF20">
    <property type="entry name" value="SMALL-CONDUCTANCE MECHANOSENSITIVE CHANNEL"/>
    <property type="match status" value="1"/>
</dbReference>
<accession>M0IDM6</accession>
<dbReference type="GO" id="GO:0005886">
    <property type="term" value="C:plasma membrane"/>
    <property type="evidence" value="ECO:0007669"/>
    <property type="project" value="UniProtKB-SubCell"/>
</dbReference>
<dbReference type="SUPFAM" id="SSF82861">
    <property type="entry name" value="Mechanosensitive channel protein MscS (YggB), transmembrane region"/>
    <property type="match status" value="1"/>
</dbReference>
<dbReference type="Gene3D" id="1.10.287.1260">
    <property type="match status" value="1"/>
</dbReference>
<dbReference type="InterPro" id="IPR010920">
    <property type="entry name" value="LSM_dom_sf"/>
</dbReference>
<dbReference type="InterPro" id="IPR011014">
    <property type="entry name" value="MscS_channel_TM-2"/>
</dbReference>
<evidence type="ECO:0000256" key="7">
    <source>
        <dbReference type="SAM" id="MobiDB-lite"/>
    </source>
</evidence>
<dbReference type="Pfam" id="PF21082">
    <property type="entry name" value="MS_channel_3rd"/>
    <property type="match status" value="1"/>
</dbReference>
<feature type="transmembrane region" description="Helical" evidence="8">
    <location>
        <begin position="39"/>
        <end position="58"/>
    </location>
</feature>
<dbReference type="STRING" id="662479.C440_11143"/>
<protein>
    <submittedName>
        <fullName evidence="11">Mechanosensitive ion channel protein MscS</fullName>
    </submittedName>
</protein>
<evidence type="ECO:0000259" key="10">
    <source>
        <dbReference type="Pfam" id="PF21082"/>
    </source>
</evidence>
<dbReference type="InterPro" id="IPR011066">
    <property type="entry name" value="MscS_channel_C_sf"/>
</dbReference>
<keyword evidence="5 8" id="KW-1133">Transmembrane helix</keyword>
<dbReference type="Gene3D" id="3.30.70.100">
    <property type="match status" value="1"/>
</dbReference>
<dbReference type="InterPro" id="IPR049278">
    <property type="entry name" value="MS_channel_C"/>
</dbReference>
<evidence type="ECO:0000313" key="12">
    <source>
        <dbReference type="Proteomes" id="UP000011550"/>
    </source>
</evidence>
<evidence type="ECO:0000256" key="6">
    <source>
        <dbReference type="ARBA" id="ARBA00023136"/>
    </source>
</evidence>
<keyword evidence="4 8" id="KW-0812">Transmembrane</keyword>
<dbReference type="SUPFAM" id="SSF82689">
    <property type="entry name" value="Mechanosensitive channel protein MscS (YggB), C-terminal domain"/>
    <property type="match status" value="1"/>
</dbReference>
<feature type="domain" description="Mechanosensitive ion channel MscS" evidence="9">
    <location>
        <begin position="206"/>
        <end position="270"/>
    </location>
</feature>
<feature type="transmembrane region" description="Helical" evidence="8">
    <location>
        <begin position="158"/>
        <end position="179"/>
    </location>
</feature>
<feature type="transmembrane region" description="Helical" evidence="8">
    <location>
        <begin position="79"/>
        <end position="97"/>
    </location>
</feature>
<keyword evidence="6 8" id="KW-0472">Membrane</keyword>
<dbReference type="Gene3D" id="2.30.30.60">
    <property type="match status" value="1"/>
</dbReference>
<dbReference type="InterPro" id="IPR023408">
    <property type="entry name" value="MscS_beta-dom_sf"/>
</dbReference>
<dbReference type="RefSeq" id="WP_008320544.1">
    <property type="nucleotide sequence ID" value="NZ_AOLN01000013.1"/>
</dbReference>